<comment type="similarity">
    <text evidence="1">Belongs to the LysR transcriptional regulatory family.</text>
</comment>
<dbReference type="InterPro" id="IPR036390">
    <property type="entry name" value="WH_DNA-bd_sf"/>
</dbReference>
<evidence type="ECO:0000256" key="3">
    <source>
        <dbReference type="ARBA" id="ARBA00023125"/>
    </source>
</evidence>
<dbReference type="RefSeq" id="WP_116013911.1">
    <property type="nucleotide sequence ID" value="NZ_QUOT01000001.1"/>
</dbReference>
<evidence type="ECO:0000256" key="4">
    <source>
        <dbReference type="ARBA" id="ARBA00023159"/>
    </source>
</evidence>
<keyword evidence="5" id="KW-0804">Transcription</keyword>
<accession>A0A3E0U1F3</accession>
<dbReference type="Proteomes" id="UP000256899">
    <property type="component" value="Unassembled WGS sequence"/>
</dbReference>
<dbReference type="PANTHER" id="PTHR30293">
    <property type="entry name" value="TRANSCRIPTIONAL REGULATORY PROTEIN NAC-RELATED"/>
    <property type="match status" value="1"/>
</dbReference>
<dbReference type="Pfam" id="PF03466">
    <property type="entry name" value="LysR_substrate"/>
    <property type="match status" value="1"/>
</dbReference>
<evidence type="ECO:0000256" key="1">
    <source>
        <dbReference type="ARBA" id="ARBA00009437"/>
    </source>
</evidence>
<keyword evidence="4" id="KW-0010">Activator</keyword>
<feature type="domain" description="HTH lysR-type" evidence="6">
    <location>
        <begin position="3"/>
        <end position="60"/>
    </location>
</feature>
<sequence>MQINYNHLYYFWVTANEGGISRAAQKLNLAPQTVSAQIAALEERLDRPLFIKRGRSLELTEFGALTKSYADDMFAKAQEWLHTVASGEKHVTTMCRVGVTDGLPKTLASKWLSPALTGEQHVRLGIQDGNLDELVGQLALHKLDMILTDLPLIADVDLPLYCQHIGHSEIGFFASHSDGDIDELIANFPYCLDHAQVVMPGQNSSLTRSLMQWFDVNKIAPDITVYATDIALMKSLGRDGFGIFPAPLMIKEEIMGKFNVAYIGKAENISQEYQLITPQGSIVHPLVSNIVKIAAGINRAD</sequence>
<dbReference type="GO" id="GO:0003700">
    <property type="term" value="F:DNA-binding transcription factor activity"/>
    <property type="evidence" value="ECO:0007669"/>
    <property type="project" value="InterPro"/>
</dbReference>
<gene>
    <name evidence="7" type="primary">nhaR</name>
    <name evidence="7" type="ORF">DXX94_03605</name>
</gene>
<dbReference type="SUPFAM" id="SSF53850">
    <property type="entry name" value="Periplasmic binding protein-like II"/>
    <property type="match status" value="1"/>
</dbReference>
<dbReference type="AlphaFoldDB" id="A0A3E0U1F3"/>
<dbReference type="InterPro" id="IPR000847">
    <property type="entry name" value="LysR_HTH_N"/>
</dbReference>
<evidence type="ECO:0000313" key="7">
    <source>
        <dbReference type="EMBL" id="REL29862.1"/>
    </source>
</evidence>
<evidence type="ECO:0000313" key="8">
    <source>
        <dbReference type="Proteomes" id="UP000256899"/>
    </source>
</evidence>
<evidence type="ECO:0000256" key="2">
    <source>
        <dbReference type="ARBA" id="ARBA00023015"/>
    </source>
</evidence>
<dbReference type="GO" id="GO:2000142">
    <property type="term" value="P:regulation of DNA-templated transcription initiation"/>
    <property type="evidence" value="ECO:0007669"/>
    <property type="project" value="TreeGrafter"/>
</dbReference>
<dbReference type="PROSITE" id="PS50931">
    <property type="entry name" value="HTH_LYSR"/>
    <property type="match status" value="1"/>
</dbReference>
<dbReference type="InterPro" id="IPR005119">
    <property type="entry name" value="LysR_subst-bd"/>
</dbReference>
<evidence type="ECO:0000259" key="6">
    <source>
        <dbReference type="PROSITE" id="PS50931"/>
    </source>
</evidence>
<organism evidence="7 8">
    <name type="scientific">Thalassotalea euphylliae</name>
    <dbReference type="NCBI Taxonomy" id="1655234"/>
    <lineage>
        <taxon>Bacteria</taxon>
        <taxon>Pseudomonadati</taxon>
        <taxon>Pseudomonadota</taxon>
        <taxon>Gammaproteobacteria</taxon>
        <taxon>Alteromonadales</taxon>
        <taxon>Colwelliaceae</taxon>
        <taxon>Thalassotalea</taxon>
    </lineage>
</organism>
<keyword evidence="3" id="KW-0238">DNA-binding</keyword>
<dbReference type="GO" id="GO:0003677">
    <property type="term" value="F:DNA binding"/>
    <property type="evidence" value="ECO:0007669"/>
    <property type="project" value="UniProtKB-KW"/>
</dbReference>
<comment type="caution">
    <text evidence="7">The sequence shown here is derived from an EMBL/GenBank/DDBJ whole genome shotgun (WGS) entry which is preliminary data.</text>
</comment>
<dbReference type="Pfam" id="PF00126">
    <property type="entry name" value="HTH_1"/>
    <property type="match status" value="1"/>
</dbReference>
<dbReference type="Gene3D" id="1.10.10.10">
    <property type="entry name" value="Winged helix-like DNA-binding domain superfamily/Winged helix DNA-binding domain"/>
    <property type="match status" value="1"/>
</dbReference>
<keyword evidence="8" id="KW-1185">Reference proteome</keyword>
<name>A0A3E0U1F3_9GAMM</name>
<dbReference type="PANTHER" id="PTHR30293:SF2">
    <property type="entry name" value="TRANSCRIPTIONAL ACTIVATOR PROTEIN NHAR"/>
    <property type="match status" value="1"/>
</dbReference>
<proteinExistence type="inferred from homology"/>
<dbReference type="InterPro" id="IPR036388">
    <property type="entry name" value="WH-like_DNA-bd_sf"/>
</dbReference>
<dbReference type="NCBIfam" id="NF008284">
    <property type="entry name" value="PRK11062.1"/>
    <property type="match status" value="1"/>
</dbReference>
<reference evidence="8" key="1">
    <citation type="submission" date="2018-08" db="EMBL/GenBank/DDBJ databases">
        <title>Thalassotalea euphylliae genome.</title>
        <authorList>
            <person name="Summers S."/>
            <person name="Rice S.A."/>
            <person name="Freckelton M.L."/>
            <person name="Nedved B.T."/>
            <person name="Hadfield M.G."/>
        </authorList>
    </citation>
    <scope>NUCLEOTIDE SEQUENCE [LARGE SCALE GENOMIC DNA]</scope>
    <source>
        <strain evidence="8">H3</strain>
    </source>
</reference>
<dbReference type="SUPFAM" id="SSF46785">
    <property type="entry name" value="Winged helix' DNA-binding domain"/>
    <property type="match status" value="1"/>
</dbReference>
<dbReference type="Gene3D" id="3.40.190.290">
    <property type="match status" value="1"/>
</dbReference>
<evidence type="ECO:0000256" key="5">
    <source>
        <dbReference type="ARBA" id="ARBA00023163"/>
    </source>
</evidence>
<protein>
    <submittedName>
        <fullName evidence="7">Transcriptional activator NhaR</fullName>
    </submittedName>
</protein>
<keyword evidence="2" id="KW-0805">Transcription regulation</keyword>
<dbReference type="EMBL" id="QUOT01000001">
    <property type="protein sequence ID" value="REL29862.1"/>
    <property type="molecule type" value="Genomic_DNA"/>
</dbReference>